<sequence length="216" mass="24521">MVACVVPVEREREQIANNLISVETGTLWRNFKVEFKNSMEDENGQALMGAGSRFMCDLCYATQDSAKSDLGTFKTCRTLEETKQIAALLHFNPNKLTQSQLSAVAKGVKTHPVLNIEHAEHKVDATHARINLGKFCYKLLIREIAGVTRWNETSDIKHHIEQATNQLNIHLKKTIGINPCLMLPGNYARILFSQKNESHILYLLKSDEKRENLPNY</sequence>
<comment type="caution">
    <text evidence="4">The sequence shown here is derived from an EMBL/GenBank/DDBJ whole genome shotgun (WGS) entry which is preliminary data.</text>
</comment>
<feature type="domain" description="V(D)J recombination-activating protein 1 RNase H" evidence="1">
    <location>
        <begin position="5"/>
        <end position="43"/>
    </location>
</feature>
<dbReference type="PANTHER" id="PTHR11539">
    <property type="entry name" value="VDJ RECOMBINATION ACTIVATING PROTEIN 1 RAG1"/>
    <property type="match status" value="1"/>
</dbReference>
<dbReference type="InterPro" id="IPR058556">
    <property type="entry name" value="RAG1_ZnH2"/>
</dbReference>
<name>A0A3M6T7H0_POCDA</name>
<dbReference type="GO" id="GO:0005634">
    <property type="term" value="C:nucleus"/>
    <property type="evidence" value="ECO:0007669"/>
    <property type="project" value="UniProtKB-SubCell"/>
</dbReference>
<accession>A0A3M6T7H0</accession>
<protein>
    <submittedName>
        <fullName evidence="4">Uncharacterized protein</fullName>
    </submittedName>
</protein>
<dbReference type="GO" id="GO:0008270">
    <property type="term" value="F:zinc ion binding"/>
    <property type="evidence" value="ECO:0007669"/>
    <property type="project" value="UniProtKB-UniRule"/>
</dbReference>
<dbReference type="GO" id="GO:0043565">
    <property type="term" value="F:sequence-specific DNA binding"/>
    <property type="evidence" value="ECO:0007669"/>
    <property type="project" value="UniProtKB-UniRule"/>
</dbReference>
<dbReference type="GO" id="GO:0006325">
    <property type="term" value="P:chromatin organization"/>
    <property type="evidence" value="ECO:0007669"/>
    <property type="project" value="UniProtKB-KW"/>
</dbReference>
<dbReference type="EMBL" id="RCHS01004171">
    <property type="protein sequence ID" value="RMX37263.1"/>
    <property type="molecule type" value="Genomic_DNA"/>
</dbReference>
<dbReference type="InterPro" id="IPR058555">
    <property type="entry name" value="RAG1_ZnC2"/>
</dbReference>
<feature type="non-terminal residue" evidence="4">
    <location>
        <position position="216"/>
    </location>
</feature>
<evidence type="ECO:0000259" key="3">
    <source>
        <dbReference type="Pfam" id="PF26104"/>
    </source>
</evidence>
<dbReference type="PANTHER" id="PTHR11539:SF0">
    <property type="entry name" value="V(D)J RECOMBINATION-ACTIVATING PROTEIN 1"/>
    <property type="match status" value="1"/>
</dbReference>
<dbReference type="InterPro" id="IPR058554">
    <property type="entry name" value="RAG1_RNase_H"/>
</dbReference>
<dbReference type="OrthoDB" id="10044424at2759"/>
<dbReference type="Pfam" id="PF26104">
    <property type="entry name" value="RAG1_ZnH2"/>
    <property type="match status" value="1"/>
</dbReference>
<dbReference type="AlphaFoldDB" id="A0A3M6T7H0"/>
<evidence type="ECO:0000259" key="2">
    <source>
        <dbReference type="Pfam" id="PF26101"/>
    </source>
</evidence>
<evidence type="ECO:0000313" key="4">
    <source>
        <dbReference type="EMBL" id="RMX37263.1"/>
    </source>
</evidence>
<evidence type="ECO:0000313" key="5">
    <source>
        <dbReference type="Proteomes" id="UP000275408"/>
    </source>
</evidence>
<dbReference type="GO" id="GO:0016787">
    <property type="term" value="F:hydrolase activity"/>
    <property type="evidence" value="ECO:0007669"/>
    <property type="project" value="UniProtKB-KW"/>
</dbReference>
<dbReference type="InterPro" id="IPR024627">
    <property type="entry name" value="RAG1"/>
</dbReference>
<dbReference type="Pfam" id="PF26100">
    <property type="entry name" value="RAG1_RNase_H"/>
    <property type="match status" value="1"/>
</dbReference>
<dbReference type="GO" id="GO:0004519">
    <property type="term" value="F:endonuclease activity"/>
    <property type="evidence" value="ECO:0007669"/>
    <property type="project" value="UniProtKB-UniRule"/>
</dbReference>
<organism evidence="4 5">
    <name type="scientific">Pocillopora damicornis</name>
    <name type="common">Cauliflower coral</name>
    <name type="synonym">Millepora damicornis</name>
    <dbReference type="NCBI Taxonomy" id="46731"/>
    <lineage>
        <taxon>Eukaryota</taxon>
        <taxon>Metazoa</taxon>
        <taxon>Cnidaria</taxon>
        <taxon>Anthozoa</taxon>
        <taxon>Hexacorallia</taxon>
        <taxon>Scleractinia</taxon>
        <taxon>Astrocoeniina</taxon>
        <taxon>Pocilloporidae</taxon>
        <taxon>Pocillopora</taxon>
    </lineage>
</organism>
<dbReference type="GO" id="GO:0042803">
    <property type="term" value="F:protein homodimerization activity"/>
    <property type="evidence" value="ECO:0007669"/>
    <property type="project" value="UniProtKB-UniRule"/>
</dbReference>
<dbReference type="GO" id="GO:0033151">
    <property type="term" value="P:V(D)J recombination"/>
    <property type="evidence" value="ECO:0007669"/>
    <property type="project" value="UniProtKB-UniRule"/>
</dbReference>
<feature type="domain" description="V(D)J recombination-activating protein 1 ZnC2" evidence="2">
    <location>
        <begin position="54"/>
        <end position="116"/>
    </location>
</feature>
<proteinExistence type="predicted"/>
<gene>
    <name evidence="4" type="ORF">pdam_00025864</name>
</gene>
<dbReference type="STRING" id="46731.A0A3M6T7H0"/>
<dbReference type="Pfam" id="PF26101">
    <property type="entry name" value="RAG1_ZnC2"/>
    <property type="match status" value="1"/>
</dbReference>
<evidence type="ECO:0000259" key="1">
    <source>
        <dbReference type="Pfam" id="PF26100"/>
    </source>
</evidence>
<feature type="domain" description="V(D)J recombination-activating protein 1 ZnH2" evidence="3">
    <location>
        <begin position="122"/>
        <end position="213"/>
    </location>
</feature>
<keyword evidence="5" id="KW-1185">Reference proteome</keyword>
<dbReference type="Proteomes" id="UP000275408">
    <property type="component" value="Unassembled WGS sequence"/>
</dbReference>
<dbReference type="GO" id="GO:0061630">
    <property type="term" value="F:ubiquitin protein ligase activity"/>
    <property type="evidence" value="ECO:0007669"/>
    <property type="project" value="UniProtKB-UniRule"/>
</dbReference>
<reference evidence="4 5" key="1">
    <citation type="journal article" date="2018" name="Sci. Rep.">
        <title>Comparative analysis of the Pocillopora damicornis genome highlights role of immune system in coral evolution.</title>
        <authorList>
            <person name="Cunning R."/>
            <person name="Bay R.A."/>
            <person name="Gillette P."/>
            <person name="Baker A.C."/>
            <person name="Traylor-Knowles N."/>
        </authorList>
    </citation>
    <scope>NUCLEOTIDE SEQUENCE [LARGE SCALE GENOMIC DNA]</scope>
    <source>
        <strain evidence="4">RSMAS</strain>
        <tissue evidence="4">Whole animal</tissue>
    </source>
</reference>
<dbReference type="GO" id="GO:0042393">
    <property type="term" value="F:histone binding"/>
    <property type="evidence" value="ECO:0007669"/>
    <property type="project" value="UniProtKB-UniRule"/>
</dbReference>